<evidence type="ECO:0000256" key="2">
    <source>
        <dbReference type="ARBA" id="ARBA00011838"/>
    </source>
</evidence>
<dbReference type="Gene3D" id="3.30.1390.20">
    <property type="entry name" value="Ribosomal protein L30, ferredoxin-like fold domain"/>
    <property type="match status" value="1"/>
</dbReference>
<keyword evidence="8" id="KW-1185">Reference proteome</keyword>
<dbReference type="HAMAP" id="MF_01371_B">
    <property type="entry name" value="Ribosomal_uL30_B"/>
    <property type="match status" value="1"/>
</dbReference>
<feature type="domain" description="Large ribosomal subunit protein uL30-like ferredoxin-like fold" evidence="6">
    <location>
        <begin position="7"/>
        <end position="56"/>
    </location>
</feature>
<dbReference type="STRING" id="448.Lery_1451"/>
<dbReference type="InterPro" id="IPR005996">
    <property type="entry name" value="Ribosomal_uL30_bac-type"/>
</dbReference>
<gene>
    <name evidence="5 7" type="primary">rpmD</name>
    <name evidence="7" type="ORF">Lery_1451</name>
</gene>
<dbReference type="PIRSF" id="PIRSF002211">
    <property type="entry name" value="Ribosomal_L30_bac-type"/>
    <property type="match status" value="1"/>
</dbReference>
<dbReference type="Pfam" id="PF00327">
    <property type="entry name" value="Ribosomal_L30"/>
    <property type="match status" value="1"/>
</dbReference>
<dbReference type="EMBL" id="LNYA01000024">
    <property type="protein sequence ID" value="KTC97612.1"/>
    <property type="molecule type" value="Genomic_DNA"/>
</dbReference>
<dbReference type="PANTHER" id="PTHR15892">
    <property type="entry name" value="MITOCHONDRIAL RIBOSOMAL PROTEIN L30"/>
    <property type="match status" value="1"/>
</dbReference>
<dbReference type="OrthoDB" id="9812790at2"/>
<dbReference type="PANTHER" id="PTHR15892:SF2">
    <property type="entry name" value="LARGE RIBOSOMAL SUBUNIT PROTEIN UL30M"/>
    <property type="match status" value="1"/>
</dbReference>
<dbReference type="RefSeq" id="WP_058526606.1">
    <property type="nucleotide sequence ID" value="NZ_CAAAHY010000015.1"/>
</dbReference>
<evidence type="ECO:0000313" key="8">
    <source>
        <dbReference type="Proteomes" id="UP000054773"/>
    </source>
</evidence>
<dbReference type="InterPro" id="IPR016082">
    <property type="entry name" value="Ribosomal_uL30_ferredoxin-like"/>
</dbReference>
<dbReference type="GO" id="GO:0003735">
    <property type="term" value="F:structural constituent of ribosome"/>
    <property type="evidence" value="ECO:0007669"/>
    <property type="project" value="InterPro"/>
</dbReference>
<dbReference type="GO" id="GO:0006412">
    <property type="term" value="P:translation"/>
    <property type="evidence" value="ECO:0007669"/>
    <property type="project" value="UniProtKB-UniRule"/>
</dbReference>
<dbReference type="FunFam" id="3.30.1390.20:FF:000001">
    <property type="entry name" value="50S ribosomal protein L30"/>
    <property type="match status" value="1"/>
</dbReference>
<organism evidence="7 8">
    <name type="scientific">Legionella erythra</name>
    <dbReference type="NCBI Taxonomy" id="448"/>
    <lineage>
        <taxon>Bacteria</taxon>
        <taxon>Pseudomonadati</taxon>
        <taxon>Pseudomonadota</taxon>
        <taxon>Gammaproteobacteria</taxon>
        <taxon>Legionellales</taxon>
        <taxon>Legionellaceae</taxon>
        <taxon>Legionella</taxon>
    </lineage>
</organism>
<reference evidence="7 8" key="1">
    <citation type="submission" date="2015-11" db="EMBL/GenBank/DDBJ databases">
        <title>Genomic analysis of 38 Legionella species identifies large and diverse effector repertoires.</title>
        <authorList>
            <person name="Burstein D."/>
            <person name="Amaro F."/>
            <person name="Zusman T."/>
            <person name="Lifshitz Z."/>
            <person name="Cohen O."/>
            <person name="Gilbert J.A."/>
            <person name="Pupko T."/>
            <person name="Shuman H.A."/>
            <person name="Segal G."/>
        </authorList>
    </citation>
    <scope>NUCLEOTIDE SEQUENCE [LARGE SCALE GENOMIC DNA]</scope>
    <source>
        <strain evidence="7 8">SE-32A-C8</strain>
    </source>
</reference>
<evidence type="ECO:0000259" key="6">
    <source>
        <dbReference type="Pfam" id="PF00327"/>
    </source>
</evidence>
<comment type="subunit">
    <text evidence="2 5">Part of the 50S ribosomal subunit.</text>
</comment>
<sequence length="63" mass="6912">MSKSKNLKITLVKSTIGRKPKHIAIVKQLGLGKLNSSVVHKDIPAIRGLINSVNYMLQVEECA</sequence>
<name>A0A0W0TPU8_LEGER</name>
<dbReference type="PATRIC" id="fig|448.7.peg.1518"/>
<dbReference type="AlphaFoldDB" id="A0A0W0TPU8"/>
<evidence type="ECO:0000256" key="3">
    <source>
        <dbReference type="ARBA" id="ARBA00022980"/>
    </source>
</evidence>
<evidence type="ECO:0000256" key="5">
    <source>
        <dbReference type="HAMAP-Rule" id="MF_01371"/>
    </source>
</evidence>
<dbReference type="GO" id="GO:0022625">
    <property type="term" value="C:cytosolic large ribosomal subunit"/>
    <property type="evidence" value="ECO:0007669"/>
    <property type="project" value="TreeGrafter"/>
</dbReference>
<keyword evidence="3 5" id="KW-0689">Ribosomal protein</keyword>
<comment type="caution">
    <text evidence="7">The sequence shown here is derived from an EMBL/GenBank/DDBJ whole genome shotgun (WGS) entry which is preliminary data.</text>
</comment>
<evidence type="ECO:0000256" key="1">
    <source>
        <dbReference type="ARBA" id="ARBA00007594"/>
    </source>
</evidence>
<dbReference type="SUPFAM" id="SSF55129">
    <property type="entry name" value="Ribosomal protein L30p/L7e"/>
    <property type="match status" value="1"/>
</dbReference>
<evidence type="ECO:0000313" key="7">
    <source>
        <dbReference type="EMBL" id="KTC97612.1"/>
    </source>
</evidence>
<dbReference type="CDD" id="cd01658">
    <property type="entry name" value="Ribosomal_L30"/>
    <property type="match status" value="1"/>
</dbReference>
<dbReference type="Proteomes" id="UP000054773">
    <property type="component" value="Unassembled WGS sequence"/>
</dbReference>
<evidence type="ECO:0000256" key="4">
    <source>
        <dbReference type="ARBA" id="ARBA00023274"/>
    </source>
</evidence>
<proteinExistence type="inferred from homology"/>
<accession>A0A0W0TPU8</accession>
<keyword evidence="4 5" id="KW-0687">Ribonucleoprotein</keyword>
<comment type="similarity">
    <text evidence="1 5">Belongs to the universal ribosomal protein uL30 family.</text>
</comment>
<dbReference type="NCBIfam" id="TIGR01308">
    <property type="entry name" value="rpmD_bact"/>
    <property type="match status" value="1"/>
</dbReference>
<protein>
    <recommendedName>
        <fullName evidence="5">Large ribosomal subunit protein uL30</fullName>
    </recommendedName>
</protein>
<dbReference type="InterPro" id="IPR036919">
    <property type="entry name" value="Ribo_uL30_ferredoxin-like_sf"/>
</dbReference>